<protein>
    <submittedName>
        <fullName evidence="1">Uncharacterized protein</fullName>
    </submittedName>
</protein>
<evidence type="ECO:0000313" key="1">
    <source>
        <dbReference type="EMBL" id="KKK89042.1"/>
    </source>
</evidence>
<proteinExistence type="predicted"/>
<accession>A0A0F8Z5J0</accession>
<reference evidence="1" key="1">
    <citation type="journal article" date="2015" name="Nature">
        <title>Complex archaea that bridge the gap between prokaryotes and eukaryotes.</title>
        <authorList>
            <person name="Spang A."/>
            <person name="Saw J.H."/>
            <person name="Jorgensen S.L."/>
            <person name="Zaremba-Niedzwiedzka K."/>
            <person name="Martijn J."/>
            <person name="Lind A.E."/>
            <person name="van Eijk R."/>
            <person name="Schleper C."/>
            <person name="Guy L."/>
            <person name="Ettema T.J."/>
        </authorList>
    </citation>
    <scope>NUCLEOTIDE SEQUENCE</scope>
</reference>
<comment type="caution">
    <text evidence="1">The sequence shown here is derived from an EMBL/GenBank/DDBJ whole genome shotgun (WGS) entry which is preliminary data.</text>
</comment>
<organism evidence="1">
    <name type="scientific">marine sediment metagenome</name>
    <dbReference type="NCBI Taxonomy" id="412755"/>
    <lineage>
        <taxon>unclassified sequences</taxon>
        <taxon>metagenomes</taxon>
        <taxon>ecological metagenomes</taxon>
    </lineage>
</organism>
<feature type="non-terminal residue" evidence="1">
    <location>
        <position position="1"/>
    </location>
</feature>
<dbReference type="EMBL" id="LAZR01049694">
    <property type="protein sequence ID" value="KKK89042.1"/>
    <property type="molecule type" value="Genomic_DNA"/>
</dbReference>
<name>A0A0F8Z5J0_9ZZZZ</name>
<gene>
    <name evidence="1" type="ORF">LCGC14_2737110</name>
</gene>
<dbReference type="AlphaFoldDB" id="A0A0F8Z5J0"/>
<sequence length="38" mass="4087">ENYAETYAGGAVSDCTDNADSGCGLWWHCHQAGPEWQG</sequence>